<organism evidence="1 2">
    <name type="scientific">Phocaeicola salanitronis (strain DSM 18170 / JCM 13657 / CCUG 60908 / BL78)</name>
    <name type="common">Bacteroides salanitronis</name>
    <dbReference type="NCBI Taxonomy" id="667015"/>
    <lineage>
        <taxon>Bacteria</taxon>
        <taxon>Pseudomonadati</taxon>
        <taxon>Bacteroidota</taxon>
        <taxon>Bacteroidia</taxon>
        <taxon>Bacteroidales</taxon>
        <taxon>Bacteroidaceae</taxon>
        <taxon>Phocaeicola</taxon>
    </lineage>
</organism>
<accession>F0R923</accession>
<dbReference type="Proteomes" id="UP000007486">
    <property type="component" value="Chromosome"/>
</dbReference>
<protein>
    <submittedName>
        <fullName evidence="1">Uncharacterized protein</fullName>
    </submittedName>
</protein>
<reference evidence="1 2" key="1">
    <citation type="journal article" date="2011" name="Stand. Genomic Sci.">
        <title>Complete genome sequence of Bacteroides salanitronis type strain (BL78).</title>
        <authorList>
            <person name="Gronow S."/>
            <person name="Held B."/>
            <person name="Lucas S."/>
            <person name="Lapidus A."/>
            <person name="Del Rio T.G."/>
            <person name="Nolan M."/>
            <person name="Tice H."/>
            <person name="Deshpande S."/>
            <person name="Cheng J.F."/>
            <person name="Pitluck S."/>
            <person name="Liolios K."/>
            <person name="Pagani I."/>
            <person name="Ivanova N."/>
            <person name="Mavromatis K."/>
            <person name="Pati A."/>
            <person name="Tapia R."/>
            <person name="Han C."/>
            <person name="Goodwin L."/>
            <person name="Chen A."/>
            <person name="Palaniappan K."/>
            <person name="Land M."/>
            <person name="Hauser L."/>
            <person name="Chang Y.J."/>
            <person name="Jeffries C.D."/>
            <person name="Brambilla E.M."/>
            <person name="Rohde M."/>
            <person name="Goker M."/>
            <person name="Detter J.C."/>
            <person name="Woyke T."/>
            <person name="Bristow J."/>
            <person name="Markowitz V."/>
            <person name="Hugenholtz P."/>
            <person name="Kyrpides N.C."/>
            <person name="Klenk H.P."/>
            <person name="Eisen J.A."/>
        </authorList>
    </citation>
    <scope>NUCLEOTIDE SEQUENCE [LARGE SCALE GENOMIC DNA]</scope>
    <source>
        <strain evidence="1 2">DSM 18170</strain>
    </source>
</reference>
<proteinExistence type="predicted"/>
<dbReference type="HOGENOM" id="CLU_3076927_0_0_10"/>
<dbReference type="STRING" id="667015.Bacsa_3622"/>
<evidence type="ECO:0000313" key="2">
    <source>
        <dbReference type="Proteomes" id="UP000007486"/>
    </source>
</evidence>
<gene>
    <name evidence="1" type="ordered locus">Bacsa_3622</name>
</gene>
<name>F0R923_PHOSB</name>
<keyword evidence="2" id="KW-1185">Reference proteome</keyword>
<dbReference type="KEGG" id="bsa:Bacsa_3622"/>
<dbReference type="EMBL" id="CP002530">
    <property type="protein sequence ID" value="ADY38144.1"/>
    <property type="molecule type" value="Genomic_DNA"/>
</dbReference>
<sequence length="52" mass="6215">MKRLISRNRIYDFLQAAAYVLYSGWRNVHSMGWNVHSTPWNVHSSPWNIKLL</sequence>
<dbReference type="AlphaFoldDB" id="F0R923"/>
<evidence type="ECO:0000313" key="1">
    <source>
        <dbReference type="EMBL" id="ADY38144.1"/>
    </source>
</evidence>